<evidence type="ECO:0000313" key="3">
    <source>
        <dbReference type="Proteomes" id="UP000184383"/>
    </source>
</evidence>
<dbReference type="VEuPathDB" id="FungiDB:ASPWEDRAFT_477943"/>
<dbReference type="EMBL" id="KV878212">
    <property type="protein sequence ID" value="OJJ34807.1"/>
    <property type="molecule type" value="Genomic_DNA"/>
</dbReference>
<organism evidence="2 3">
    <name type="scientific">Aspergillus wentii DTO 134E9</name>
    <dbReference type="NCBI Taxonomy" id="1073089"/>
    <lineage>
        <taxon>Eukaryota</taxon>
        <taxon>Fungi</taxon>
        <taxon>Dikarya</taxon>
        <taxon>Ascomycota</taxon>
        <taxon>Pezizomycotina</taxon>
        <taxon>Eurotiomycetes</taxon>
        <taxon>Eurotiomycetidae</taxon>
        <taxon>Eurotiales</taxon>
        <taxon>Aspergillaceae</taxon>
        <taxon>Aspergillus</taxon>
        <taxon>Aspergillus subgen. Cremei</taxon>
    </lineage>
</organism>
<name>A0A1L9RIY8_ASPWE</name>
<keyword evidence="1" id="KW-0472">Membrane</keyword>
<evidence type="ECO:0000313" key="2">
    <source>
        <dbReference type="EMBL" id="OJJ34807.1"/>
    </source>
</evidence>
<gene>
    <name evidence="2" type="ORF">ASPWEDRAFT_477943</name>
</gene>
<protein>
    <submittedName>
        <fullName evidence="2">Uncharacterized protein</fullName>
    </submittedName>
</protein>
<dbReference type="GeneID" id="63752860"/>
<proteinExistence type="predicted"/>
<accession>A0A1L9RIY8</accession>
<sequence length="100" mass="11357">MISYSYLPHLIFRMVQLARRKRIFEYIVLLTCSAHPLSAFLEVVFTYGLAGLGLLCLLLGLLVILYLGTVSRRVVPGCRYPAKLLHPDSDRLPLHYHGTD</sequence>
<dbReference type="AlphaFoldDB" id="A0A1L9RIY8"/>
<dbReference type="RefSeq" id="XP_040688483.1">
    <property type="nucleotide sequence ID" value="XM_040837012.1"/>
</dbReference>
<keyword evidence="1" id="KW-0812">Transmembrane</keyword>
<dbReference type="Proteomes" id="UP000184383">
    <property type="component" value="Unassembled WGS sequence"/>
</dbReference>
<keyword evidence="3" id="KW-1185">Reference proteome</keyword>
<feature type="transmembrane region" description="Helical" evidence="1">
    <location>
        <begin position="47"/>
        <end position="67"/>
    </location>
</feature>
<feature type="transmembrane region" description="Helical" evidence="1">
    <location>
        <begin position="23"/>
        <end position="41"/>
    </location>
</feature>
<keyword evidence="1" id="KW-1133">Transmembrane helix</keyword>
<reference evidence="3" key="1">
    <citation type="journal article" date="2017" name="Genome Biol.">
        <title>Comparative genomics reveals high biological diversity and specific adaptations in the industrially and medically important fungal genus Aspergillus.</title>
        <authorList>
            <person name="de Vries R.P."/>
            <person name="Riley R."/>
            <person name="Wiebenga A."/>
            <person name="Aguilar-Osorio G."/>
            <person name="Amillis S."/>
            <person name="Uchima C.A."/>
            <person name="Anderluh G."/>
            <person name="Asadollahi M."/>
            <person name="Askin M."/>
            <person name="Barry K."/>
            <person name="Battaglia E."/>
            <person name="Bayram O."/>
            <person name="Benocci T."/>
            <person name="Braus-Stromeyer S.A."/>
            <person name="Caldana C."/>
            <person name="Canovas D."/>
            <person name="Cerqueira G.C."/>
            <person name="Chen F."/>
            <person name="Chen W."/>
            <person name="Choi C."/>
            <person name="Clum A."/>
            <person name="Dos Santos R.A."/>
            <person name="Damasio A.R."/>
            <person name="Diallinas G."/>
            <person name="Emri T."/>
            <person name="Fekete E."/>
            <person name="Flipphi M."/>
            <person name="Freyberg S."/>
            <person name="Gallo A."/>
            <person name="Gournas C."/>
            <person name="Habgood R."/>
            <person name="Hainaut M."/>
            <person name="Harispe M.L."/>
            <person name="Henrissat B."/>
            <person name="Hilden K.S."/>
            <person name="Hope R."/>
            <person name="Hossain A."/>
            <person name="Karabika E."/>
            <person name="Karaffa L."/>
            <person name="Karanyi Z."/>
            <person name="Krasevec N."/>
            <person name="Kuo A."/>
            <person name="Kusch H."/>
            <person name="LaButti K."/>
            <person name="Lagendijk E.L."/>
            <person name="Lapidus A."/>
            <person name="Levasseur A."/>
            <person name="Lindquist E."/>
            <person name="Lipzen A."/>
            <person name="Logrieco A.F."/>
            <person name="MacCabe A."/>
            <person name="Maekelae M.R."/>
            <person name="Malavazi I."/>
            <person name="Melin P."/>
            <person name="Meyer V."/>
            <person name="Mielnichuk N."/>
            <person name="Miskei M."/>
            <person name="Molnar A.P."/>
            <person name="Mule G."/>
            <person name="Ngan C.Y."/>
            <person name="Orejas M."/>
            <person name="Orosz E."/>
            <person name="Ouedraogo J.P."/>
            <person name="Overkamp K.M."/>
            <person name="Park H.-S."/>
            <person name="Perrone G."/>
            <person name="Piumi F."/>
            <person name="Punt P.J."/>
            <person name="Ram A.F."/>
            <person name="Ramon A."/>
            <person name="Rauscher S."/>
            <person name="Record E."/>
            <person name="Riano-Pachon D.M."/>
            <person name="Robert V."/>
            <person name="Roehrig J."/>
            <person name="Ruller R."/>
            <person name="Salamov A."/>
            <person name="Salih N.S."/>
            <person name="Samson R.A."/>
            <person name="Sandor E."/>
            <person name="Sanguinetti M."/>
            <person name="Schuetze T."/>
            <person name="Sepcic K."/>
            <person name="Shelest E."/>
            <person name="Sherlock G."/>
            <person name="Sophianopoulou V."/>
            <person name="Squina F.M."/>
            <person name="Sun H."/>
            <person name="Susca A."/>
            <person name="Todd R.B."/>
            <person name="Tsang A."/>
            <person name="Unkles S.E."/>
            <person name="van de Wiele N."/>
            <person name="van Rossen-Uffink D."/>
            <person name="Oliveira J.V."/>
            <person name="Vesth T.C."/>
            <person name="Visser J."/>
            <person name="Yu J.-H."/>
            <person name="Zhou M."/>
            <person name="Andersen M.R."/>
            <person name="Archer D.B."/>
            <person name="Baker S.E."/>
            <person name="Benoit I."/>
            <person name="Brakhage A.A."/>
            <person name="Braus G.H."/>
            <person name="Fischer R."/>
            <person name="Frisvad J.C."/>
            <person name="Goldman G.H."/>
            <person name="Houbraken J."/>
            <person name="Oakley B."/>
            <person name="Pocsi I."/>
            <person name="Scazzocchio C."/>
            <person name="Seiboth B."/>
            <person name="vanKuyk P.A."/>
            <person name="Wortman J."/>
            <person name="Dyer P.S."/>
            <person name="Grigoriev I.V."/>
        </authorList>
    </citation>
    <scope>NUCLEOTIDE SEQUENCE [LARGE SCALE GENOMIC DNA]</scope>
    <source>
        <strain evidence="3">DTO 134E9</strain>
    </source>
</reference>
<evidence type="ECO:0000256" key="1">
    <source>
        <dbReference type="SAM" id="Phobius"/>
    </source>
</evidence>